<dbReference type="Proteomes" id="UP000029628">
    <property type="component" value="Unassembled WGS sequence"/>
</dbReference>
<dbReference type="RefSeq" id="WP_038152520.1">
    <property type="nucleotide sequence ID" value="NZ_JRNT01000013.1"/>
</dbReference>
<dbReference type="Gene3D" id="3.30.2010.10">
    <property type="entry name" value="Metalloproteases ('zincins'), catalytic domain"/>
    <property type="match status" value="1"/>
</dbReference>
<sequence length="274" mass="31992">MNRLWDRIRRLPFIGGVSQPSPAVTTLERVIEEDGECLSYELTRKPVKRINLRVLADGSVRVSAPRSVPIEQIDDFVVSHLSFIERARKEWRLRQADDRRFRPSYTEGEDIILLGRPVSLVVNRAPSKRQSRMVYDGQSMLTLYALPEATCEERQAMGEKFLKTWGHALFVRWSNLVQERFLAASYDVPLAQIKEQRMRSRWGSCMPSKGIIKMNLTLLHGPESFIEYVMVHEYAHFIHPNHSPAFHAVVESILPDWRMRKAQMRTYFHPSHHR</sequence>
<evidence type="ECO:0000313" key="3">
    <source>
        <dbReference type="Proteomes" id="UP000029628"/>
    </source>
</evidence>
<feature type="domain" description="YgjP-like metallopeptidase" evidence="1">
    <location>
        <begin position="48"/>
        <end position="266"/>
    </location>
</feature>
<dbReference type="AlphaFoldDB" id="A0A096AJV1"/>
<dbReference type="EMBL" id="JRNT01000013">
    <property type="protein sequence ID" value="KGF47353.1"/>
    <property type="molecule type" value="Genomic_DNA"/>
</dbReference>
<accession>A0A096AJV1</accession>
<dbReference type="InterPro" id="IPR002725">
    <property type="entry name" value="YgjP-like_metallopeptidase"/>
</dbReference>
<dbReference type="Pfam" id="PF01863">
    <property type="entry name" value="YgjP-like"/>
    <property type="match status" value="1"/>
</dbReference>
<comment type="caution">
    <text evidence="2">The sequence shown here is derived from an EMBL/GenBank/DDBJ whole genome shotgun (WGS) entry which is preliminary data.</text>
</comment>
<proteinExistence type="predicted"/>
<dbReference type="InterPro" id="IPR053136">
    <property type="entry name" value="UTP_pyrophosphatase-like"/>
</dbReference>
<evidence type="ECO:0000259" key="1">
    <source>
        <dbReference type="Pfam" id="PF01863"/>
    </source>
</evidence>
<reference evidence="2 3" key="1">
    <citation type="submission" date="2014-07" db="EMBL/GenBank/DDBJ databases">
        <authorList>
            <person name="McCorrison J."/>
            <person name="Sanka R."/>
            <person name="Torralba M."/>
            <person name="Gillis M."/>
            <person name="Haft D.H."/>
            <person name="Methe B."/>
            <person name="Sutton G."/>
            <person name="Nelson K.E."/>
        </authorList>
    </citation>
    <scope>NUCLEOTIDE SEQUENCE [LARGE SCALE GENOMIC DNA]</scope>
    <source>
        <strain evidence="2 3">DNF00314</strain>
    </source>
</reference>
<name>A0A096AJV1_9FIRM</name>
<gene>
    <name evidence="2" type="ORF">HMPREF0872_05080</name>
</gene>
<organism evidence="2 3">
    <name type="scientific">Veillonella montpellierensis DNF00314</name>
    <dbReference type="NCBI Taxonomy" id="1401067"/>
    <lineage>
        <taxon>Bacteria</taxon>
        <taxon>Bacillati</taxon>
        <taxon>Bacillota</taxon>
        <taxon>Negativicutes</taxon>
        <taxon>Veillonellales</taxon>
        <taxon>Veillonellaceae</taxon>
        <taxon>Veillonella</taxon>
    </lineage>
</organism>
<dbReference type="PANTHER" id="PTHR30399">
    <property type="entry name" value="UNCHARACTERIZED PROTEIN YGJP"/>
    <property type="match status" value="1"/>
</dbReference>
<protein>
    <recommendedName>
        <fullName evidence="1">YgjP-like metallopeptidase domain-containing protein</fullName>
    </recommendedName>
</protein>
<keyword evidence="3" id="KW-1185">Reference proteome</keyword>
<dbReference type="CDD" id="cd07344">
    <property type="entry name" value="M48_yhfN_like"/>
    <property type="match status" value="1"/>
</dbReference>
<dbReference type="PANTHER" id="PTHR30399:SF1">
    <property type="entry name" value="UTP PYROPHOSPHATASE"/>
    <property type="match status" value="1"/>
</dbReference>
<dbReference type="eggNOG" id="COG1451">
    <property type="taxonomic scope" value="Bacteria"/>
</dbReference>
<evidence type="ECO:0000313" key="2">
    <source>
        <dbReference type="EMBL" id="KGF47353.1"/>
    </source>
</evidence>